<proteinExistence type="predicted"/>
<dbReference type="SUPFAM" id="SSF54001">
    <property type="entry name" value="Cysteine proteinases"/>
    <property type="match status" value="1"/>
</dbReference>
<evidence type="ECO:0000313" key="1">
    <source>
        <dbReference type="EMBL" id="AYV75224.1"/>
    </source>
</evidence>
<dbReference type="EMBL" id="MK071979">
    <property type="protein sequence ID" value="AYV75224.1"/>
    <property type="molecule type" value="Genomic_DNA"/>
</dbReference>
<protein>
    <recommendedName>
        <fullName evidence="2">Permuted papain-like amidase enzyme, YaeF/YiiX, C92 family</fullName>
    </recommendedName>
</protein>
<name>A0A3G4ZLE0_9VIRU</name>
<accession>A0A3G4ZLE0</accession>
<dbReference type="Gene3D" id="3.90.1720.10">
    <property type="entry name" value="endopeptidase domain like (from Nostoc punctiforme)"/>
    <property type="match status" value="1"/>
</dbReference>
<reference evidence="1" key="1">
    <citation type="submission" date="2018-10" db="EMBL/GenBank/DDBJ databases">
        <title>Hidden diversity of soil giant viruses.</title>
        <authorList>
            <person name="Schulz F."/>
            <person name="Alteio L."/>
            <person name="Goudeau D."/>
            <person name="Ryan E.M."/>
            <person name="Malmstrom R.R."/>
            <person name="Blanchard J."/>
            <person name="Woyke T."/>
        </authorList>
    </citation>
    <scope>NUCLEOTIDE SEQUENCE</scope>
    <source>
        <strain evidence="1">TEV1</strain>
    </source>
</reference>
<gene>
    <name evidence="1" type="ORF">Terrestrivirus1_98</name>
</gene>
<evidence type="ECO:0008006" key="2">
    <source>
        <dbReference type="Google" id="ProtNLM"/>
    </source>
</evidence>
<organism evidence="1">
    <name type="scientific">Terrestrivirus sp</name>
    <dbReference type="NCBI Taxonomy" id="2487775"/>
    <lineage>
        <taxon>Viruses</taxon>
        <taxon>Varidnaviria</taxon>
        <taxon>Bamfordvirae</taxon>
        <taxon>Nucleocytoviricota</taxon>
        <taxon>Megaviricetes</taxon>
        <taxon>Imitervirales</taxon>
        <taxon>Mimiviridae</taxon>
        <taxon>Klosneuvirinae</taxon>
    </lineage>
</organism>
<sequence length="200" mass="23158">MTVFEIFVRLATKFNDYLTNLFVSLNKNKYREMTVPENIKNAKSGSILLVRNSLVLKEFVNYTHALMIYTYDDVQYVITAEPIPYCEVVDINIYFKTLLTNIATVDLYEVQAPYDDKIQSKINELHDFAINQIDKKPYEKSGIEFLYSKFHGNTSSDDKSFFCSELVVYIAQKYGIPVTGLPDNYAPDDLARIPTIWKKL</sequence>
<dbReference type="InterPro" id="IPR038765">
    <property type="entry name" value="Papain-like_cys_pep_sf"/>
</dbReference>